<evidence type="ECO:0000256" key="8">
    <source>
        <dbReference type="ARBA" id="ARBA00022670"/>
    </source>
</evidence>
<dbReference type="eggNOG" id="COG0596">
    <property type="taxonomic scope" value="Bacteria"/>
</dbReference>
<dbReference type="GO" id="GO:0005737">
    <property type="term" value="C:cytoplasm"/>
    <property type="evidence" value="ECO:0007669"/>
    <property type="project" value="UniProtKB-SubCell"/>
</dbReference>
<dbReference type="InterPro" id="IPR002410">
    <property type="entry name" value="Peptidase_S33"/>
</dbReference>
<evidence type="ECO:0000256" key="11">
    <source>
        <dbReference type="PIRNR" id="PIRNR006431"/>
    </source>
</evidence>
<dbReference type="PRINTS" id="PR00793">
    <property type="entry name" value="PROAMNOPTASE"/>
</dbReference>
<evidence type="ECO:0000256" key="2">
    <source>
        <dbReference type="ARBA" id="ARBA00004496"/>
    </source>
</evidence>
<dbReference type="NCBIfam" id="TIGR01249">
    <property type="entry name" value="pro_imino_pep_1"/>
    <property type="match status" value="1"/>
</dbReference>
<dbReference type="PANTHER" id="PTHR43722">
    <property type="entry name" value="PROLINE IMINOPEPTIDASE"/>
    <property type="match status" value="1"/>
</dbReference>
<feature type="active site" description="Proton donor" evidence="12">
    <location>
        <position position="293"/>
    </location>
</feature>
<dbReference type="Gene3D" id="3.40.50.1820">
    <property type="entry name" value="alpha/beta hydrolase"/>
    <property type="match status" value="1"/>
</dbReference>
<dbReference type="MEROPS" id="S33.001"/>
<evidence type="ECO:0000256" key="13">
    <source>
        <dbReference type="RuleBase" id="RU003421"/>
    </source>
</evidence>
<dbReference type="AlphaFoldDB" id="B3PHR4"/>
<keyword evidence="9 11" id="KW-0378">Hydrolase</keyword>
<evidence type="ECO:0000256" key="3">
    <source>
        <dbReference type="ARBA" id="ARBA00010088"/>
    </source>
</evidence>
<proteinExistence type="inferred from homology"/>
<accession>B3PHR4</accession>
<evidence type="ECO:0000256" key="4">
    <source>
        <dbReference type="ARBA" id="ARBA00012568"/>
    </source>
</evidence>
<evidence type="ECO:0000256" key="7">
    <source>
        <dbReference type="ARBA" id="ARBA00022490"/>
    </source>
</evidence>
<keyword evidence="8 11" id="KW-0645">Protease</keyword>
<reference evidence="15 16" key="1">
    <citation type="journal article" date="2008" name="J. Bacteriol.">
        <title>Insights into plant cell wall degradation from the genome sequence of the soil bacterium Cellvibrio japonicus.</title>
        <authorList>
            <person name="Deboy R.T."/>
            <person name="Mongodin E.F."/>
            <person name="Fouts D.E."/>
            <person name="Tailford L.E."/>
            <person name="Khouri H."/>
            <person name="Emerson J.B."/>
            <person name="Mohamoud Y."/>
            <person name="Watkins K."/>
            <person name="Henrissat B."/>
            <person name="Gilbert H.J."/>
            <person name="Nelson K.E."/>
        </authorList>
    </citation>
    <scope>NUCLEOTIDE SEQUENCE [LARGE SCALE GENOMIC DNA]</scope>
    <source>
        <strain evidence="15 16">Ueda107</strain>
    </source>
</reference>
<evidence type="ECO:0000259" key="14">
    <source>
        <dbReference type="Pfam" id="PF00561"/>
    </source>
</evidence>
<keyword evidence="16" id="KW-1185">Reference proteome</keyword>
<organism evidence="15 16">
    <name type="scientific">Cellvibrio japonicus (strain Ueda107)</name>
    <name type="common">Pseudomonas fluorescens subsp. cellulosa</name>
    <dbReference type="NCBI Taxonomy" id="498211"/>
    <lineage>
        <taxon>Bacteria</taxon>
        <taxon>Pseudomonadati</taxon>
        <taxon>Pseudomonadota</taxon>
        <taxon>Gammaproteobacteria</taxon>
        <taxon>Cellvibrionales</taxon>
        <taxon>Cellvibrionaceae</taxon>
        <taxon>Cellvibrio</taxon>
    </lineage>
</organism>
<dbReference type="EMBL" id="CP000934">
    <property type="protein sequence ID" value="ACE83641.1"/>
    <property type="molecule type" value="Genomic_DNA"/>
</dbReference>
<evidence type="ECO:0000313" key="16">
    <source>
        <dbReference type="Proteomes" id="UP000001036"/>
    </source>
</evidence>
<name>B3PHR4_CELJU</name>
<dbReference type="PANTHER" id="PTHR43722:SF1">
    <property type="entry name" value="PROLINE IMINOPEPTIDASE"/>
    <property type="match status" value="1"/>
</dbReference>
<dbReference type="PIRSF" id="PIRSF006431">
    <property type="entry name" value="Pept_S33"/>
    <property type="match status" value="1"/>
</dbReference>
<dbReference type="Proteomes" id="UP000001036">
    <property type="component" value="Chromosome"/>
</dbReference>
<evidence type="ECO:0000256" key="12">
    <source>
        <dbReference type="PIRSR" id="PIRSR006431-1"/>
    </source>
</evidence>
<sequence>MQTFYPEIKPYQRHQIAVEAPHELYVDESGNPQGIPVLFVHGGPGAGCGKYDRRFFDPEVYRIVLFDQRGAGRSRPHASLESNTTQKLVEDMETIREHLGIDKWVLFGGSWGSTLSLVYAETYPERVLGLILRGIFLCRREDIHWFYQDGASRLFPDYWDSFVQQIPEEERGNLLNAYHRQLIGENQIQQMAAAKAWSCWEGRTATLKPCQDLVDSFTEPHRALSLARIEAHYFVNDSFLEANQIINNAHRLAGIPGVIVHGRYDVICPLDNAYALHKSWPDSELQIIREAGHASREPGIVDALIRATDDMARRLRKDNGDQTA</sequence>
<evidence type="ECO:0000313" key="15">
    <source>
        <dbReference type="EMBL" id="ACE83641.1"/>
    </source>
</evidence>
<dbReference type="InterPro" id="IPR000073">
    <property type="entry name" value="AB_hydrolase_1"/>
</dbReference>
<dbReference type="GO" id="GO:0006508">
    <property type="term" value="P:proteolysis"/>
    <property type="evidence" value="ECO:0007669"/>
    <property type="project" value="UniProtKB-KW"/>
</dbReference>
<gene>
    <name evidence="15" type="primary">pip</name>
    <name evidence="15" type="ordered locus">CJA_3656</name>
</gene>
<keyword evidence="7 11" id="KW-0963">Cytoplasm</keyword>
<feature type="active site" description="Nucleophile" evidence="12">
    <location>
        <position position="110"/>
    </location>
</feature>
<evidence type="ECO:0000256" key="9">
    <source>
        <dbReference type="ARBA" id="ARBA00022801"/>
    </source>
</evidence>
<dbReference type="InterPro" id="IPR029058">
    <property type="entry name" value="AB_hydrolase_fold"/>
</dbReference>
<comment type="subcellular location">
    <subcellularLocation>
        <location evidence="2 11">Cytoplasm</location>
    </subcellularLocation>
</comment>
<dbReference type="OrthoDB" id="9796770at2"/>
<comment type="similarity">
    <text evidence="3 11 13">Belongs to the peptidase S33 family.</text>
</comment>
<keyword evidence="6 11" id="KW-0031">Aminopeptidase</keyword>
<dbReference type="HOGENOM" id="CLU_043739_2_2_6"/>
<protein>
    <recommendedName>
        <fullName evidence="5 11">Proline iminopeptidase</fullName>
        <shortName evidence="11">PIP</shortName>
        <ecNumber evidence="4 11">3.4.11.5</ecNumber>
    </recommendedName>
    <alternativeName>
        <fullName evidence="10 11">Prolyl aminopeptidase</fullName>
    </alternativeName>
</protein>
<feature type="active site" evidence="12">
    <location>
        <position position="265"/>
    </location>
</feature>
<dbReference type="STRING" id="498211.CJA_3656"/>
<evidence type="ECO:0000256" key="5">
    <source>
        <dbReference type="ARBA" id="ARBA00021843"/>
    </source>
</evidence>
<dbReference type="PRINTS" id="PR00111">
    <property type="entry name" value="ABHYDROLASE"/>
</dbReference>
<dbReference type="InterPro" id="IPR005944">
    <property type="entry name" value="Pro_iminopeptidase"/>
</dbReference>
<dbReference type="SUPFAM" id="SSF53474">
    <property type="entry name" value="alpha/beta-Hydrolases"/>
    <property type="match status" value="1"/>
</dbReference>
<feature type="domain" description="AB hydrolase-1" evidence="14">
    <location>
        <begin position="36"/>
        <end position="294"/>
    </location>
</feature>
<dbReference type="ESTHER" id="celju-b3phr4">
    <property type="family name" value="Proline_iminopeptidase"/>
</dbReference>
<dbReference type="RefSeq" id="WP_012489230.1">
    <property type="nucleotide sequence ID" value="NC_010995.1"/>
</dbReference>
<dbReference type="Pfam" id="PF00561">
    <property type="entry name" value="Abhydrolase_1"/>
    <property type="match status" value="1"/>
</dbReference>
<evidence type="ECO:0000256" key="6">
    <source>
        <dbReference type="ARBA" id="ARBA00022438"/>
    </source>
</evidence>
<evidence type="ECO:0000256" key="10">
    <source>
        <dbReference type="ARBA" id="ARBA00029605"/>
    </source>
</evidence>
<comment type="catalytic activity">
    <reaction evidence="1 11 13">
        <text>Release of N-terminal proline from a peptide.</text>
        <dbReference type="EC" id="3.4.11.5"/>
    </reaction>
</comment>
<dbReference type="GO" id="GO:0004177">
    <property type="term" value="F:aminopeptidase activity"/>
    <property type="evidence" value="ECO:0007669"/>
    <property type="project" value="UniProtKB-UniRule"/>
</dbReference>
<dbReference type="EC" id="3.4.11.5" evidence="4 11"/>
<dbReference type="KEGG" id="cja:CJA_3656"/>
<evidence type="ECO:0000256" key="1">
    <source>
        <dbReference type="ARBA" id="ARBA00001585"/>
    </source>
</evidence>